<dbReference type="CDD" id="cd06558">
    <property type="entry name" value="crotonase-like"/>
    <property type="match status" value="1"/>
</dbReference>
<comment type="similarity">
    <text evidence="1">Belongs to the enoyl-CoA hydratase/isomerase family.</text>
</comment>
<accession>J8A5H1</accession>
<sequence length="254" mass="29076">MNYQTIKVQFKGQICFIQFYRPEANNTINDRMIDELHQVLELCEESITVVVLEGLLEFFCFGADFQEIHAKMANQQPIENHAERLYDLWLKFINGSYIIISHVRGKVNAGGIGFVAASDIVIADQTAQFSLSELLFGIFPACVLPFLIRRIGFQKAHYLTLMTQSISTQQALEWGLIDACDKQSEILLRKHLLRLKCLSKMGILRYKRYMSSLNDGLYQSKSLAVSANLEGFSDSHNLDGIFRYIETGQFPWED</sequence>
<dbReference type="RefSeq" id="WP_002106870.1">
    <property type="nucleotide sequence ID" value="NZ_JH791997.1"/>
</dbReference>
<reference evidence="2 3" key="1">
    <citation type="submission" date="2012-04" db="EMBL/GenBank/DDBJ databases">
        <title>The Genome Sequence of Bacillus cereus BAG5X1-1.</title>
        <authorList>
            <consortium name="The Broad Institute Genome Sequencing Platform"/>
            <consortium name="The Broad Institute Genome Sequencing Center for Infectious Disease"/>
            <person name="Feldgarden M."/>
            <person name="Van der Auwera G.A."/>
            <person name="Mahillon J."/>
            <person name="Duprez V."/>
            <person name="Timmery S."/>
            <person name="Mattelet C."/>
            <person name="Dierick K."/>
            <person name="Sun M."/>
            <person name="Yu Z."/>
            <person name="Zhu L."/>
            <person name="Hu X."/>
            <person name="Shank E.B."/>
            <person name="Swiecicka I."/>
            <person name="Hansen B.M."/>
            <person name="Andrup L."/>
            <person name="Young S.K."/>
            <person name="Zeng Q."/>
            <person name="Gargeya S."/>
            <person name="Fitzgerald M."/>
            <person name="Haas B."/>
            <person name="Abouelleil A."/>
            <person name="Alvarado L."/>
            <person name="Arachchi H.M."/>
            <person name="Berlin A."/>
            <person name="Chapman S.B."/>
            <person name="Goldberg J."/>
            <person name="Griggs A."/>
            <person name="Gujja S."/>
            <person name="Hansen M."/>
            <person name="Howarth C."/>
            <person name="Imamovic A."/>
            <person name="Larimer J."/>
            <person name="McCowen C."/>
            <person name="Montmayeur A."/>
            <person name="Murphy C."/>
            <person name="Neiman D."/>
            <person name="Pearson M."/>
            <person name="Priest M."/>
            <person name="Roberts A."/>
            <person name="Saif S."/>
            <person name="Shea T."/>
            <person name="Sisk P."/>
            <person name="Sykes S."/>
            <person name="Wortman J."/>
            <person name="Nusbaum C."/>
            <person name="Birren B."/>
        </authorList>
    </citation>
    <scope>NUCLEOTIDE SEQUENCE [LARGE SCALE GENOMIC DNA]</scope>
    <source>
        <strain evidence="2 3">BAG5X1-1</strain>
    </source>
</reference>
<dbReference type="SUPFAM" id="SSF52096">
    <property type="entry name" value="ClpP/crotonase"/>
    <property type="match status" value="1"/>
</dbReference>
<evidence type="ECO:0000313" key="2">
    <source>
        <dbReference type="EMBL" id="EJQ38407.1"/>
    </source>
</evidence>
<evidence type="ECO:0000313" key="3">
    <source>
        <dbReference type="Proteomes" id="UP000006600"/>
    </source>
</evidence>
<evidence type="ECO:0008006" key="4">
    <source>
        <dbReference type="Google" id="ProtNLM"/>
    </source>
</evidence>
<dbReference type="PATRIC" id="fig|1053189.3.peg.5151"/>
<dbReference type="Pfam" id="PF00378">
    <property type="entry name" value="ECH_1"/>
    <property type="match status" value="1"/>
</dbReference>
<gene>
    <name evidence="2" type="ORF">IEE_05048</name>
</gene>
<proteinExistence type="inferred from homology"/>
<organism evidence="2 3">
    <name type="scientific">Bacillus cereus BAG5X1-1</name>
    <dbReference type="NCBI Taxonomy" id="1053189"/>
    <lineage>
        <taxon>Bacteria</taxon>
        <taxon>Bacillati</taxon>
        <taxon>Bacillota</taxon>
        <taxon>Bacilli</taxon>
        <taxon>Bacillales</taxon>
        <taxon>Bacillaceae</taxon>
        <taxon>Bacillus</taxon>
        <taxon>Bacillus cereus group</taxon>
    </lineage>
</organism>
<dbReference type="NCBIfam" id="NF005498">
    <property type="entry name" value="PRK07112.1"/>
    <property type="match status" value="1"/>
</dbReference>
<dbReference type="AlphaFoldDB" id="J8A5H1"/>
<comment type="caution">
    <text evidence="2">The sequence shown here is derived from an EMBL/GenBank/DDBJ whole genome shotgun (WGS) entry which is preliminary data.</text>
</comment>
<dbReference type="InterPro" id="IPR051683">
    <property type="entry name" value="Enoyl-CoA_Hydratase/Isomerase"/>
</dbReference>
<dbReference type="InterPro" id="IPR001753">
    <property type="entry name" value="Enoyl-CoA_hydra/iso"/>
</dbReference>
<dbReference type="EMBL" id="AHDJ01000055">
    <property type="protein sequence ID" value="EJQ38407.1"/>
    <property type="molecule type" value="Genomic_DNA"/>
</dbReference>
<dbReference type="InterPro" id="IPR029045">
    <property type="entry name" value="ClpP/crotonase-like_dom_sf"/>
</dbReference>
<dbReference type="Gene3D" id="3.90.226.10">
    <property type="entry name" value="2-enoyl-CoA Hydratase, Chain A, domain 1"/>
    <property type="match status" value="1"/>
</dbReference>
<dbReference type="Proteomes" id="UP000006600">
    <property type="component" value="Unassembled WGS sequence"/>
</dbReference>
<dbReference type="PANTHER" id="PTHR42964:SF1">
    <property type="entry name" value="POLYKETIDE BIOSYNTHESIS ENOYL-COA HYDRATASE PKSH-RELATED"/>
    <property type="match status" value="1"/>
</dbReference>
<dbReference type="HOGENOM" id="CLU_009834_7_3_9"/>
<name>J8A5H1_BACCE</name>
<evidence type="ECO:0000256" key="1">
    <source>
        <dbReference type="ARBA" id="ARBA00005254"/>
    </source>
</evidence>
<dbReference type="PANTHER" id="PTHR42964">
    <property type="entry name" value="ENOYL-COA HYDRATASE"/>
    <property type="match status" value="1"/>
</dbReference>
<dbReference type="GO" id="GO:0003824">
    <property type="term" value="F:catalytic activity"/>
    <property type="evidence" value="ECO:0007669"/>
    <property type="project" value="UniProtKB-ARBA"/>
</dbReference>
<protein>
    <recommendedName>
        <fullName evidence="4">Enoyl-CoA hydratase/isomerase</fullName>
    </recommendedName>
</protein>